<evidence type="ECO:0000313" key="2">
    <source>
        <dbReference type="EMBL" id="AVF26050.1"/>
    </source>
</evidence>
<dbReference type="GO" id="GO:0016020">
    <property type="term" value="C:membrane"/>
    <property type="evidence" value="ECO:0007669"/>
    <property type="project" value="InterPro"/>
</dbReference>
<gene>
    <name evidence="2" type="ORF">ERICIII_01875</name>
    <name evidence="3" type="ORF">ERICV_02122</name>
</gene>
<feature type="domain" description="FMN-binding" evidence="1">
    <location>
        <begin position="11"/>
        <end position="43"/>
    </location>
</feature>
<accession>A0A2L1TZE3</accession>
<dbReference type="Gene3D" id="3.90.1010.20">
    <property type="match status" value="1"/>
</dbReference>
<dbReference type="AlphaFoldDB" id="A0A2L1TZE3"/>
<dbReference type="Pfam" id="PF04205">
    <property type="entry name" value="FMN_bind"/>
    <property type="match status" value="1"/>
</dbReference>
<sequence>MQAAVDTTIPEIIKKQGTEGVDAVAEATKSSEAVIQGVNQALEKAKK</sequence>
<reference evidence="2 5" key="2">
    <citation type="journal article" date="2020" name="Int. J. Med. Microbiol.">
        <title>Discovery of Paenibacillus larvae ERIC V: Phenotypic and genomic comparison to genotypes ERIC I-IV reveal different inventories of virulence factors which correlate with epidemiological prevalences of American Foulbrood.</title>
        <authorList>
            <person name="Beims H."/>
            <person name="Bunk B."/>
            <person name="Erler S."/>
            <person name="Mohr K.I."/>
            <person name="Sproer C."/>
            <person name="Pradella S."/>
            <person name="Gunther G."/>
            <person name="Rohde M."/>
            <person name="von der Ohe W."/>
            <person name="Steinert M."/>
        </authorList>
    </citation>
    <scope>NUCLEOTIDE SEQUENCE</scope>
    <source>
        <strain evidence="2">Eric_III</strain>
        <strain evidence="3">Eric_V</strain>
    </source>
</reference>
<dbReference type="InterPro" id="IPR007329">
    <property type="entry name" value="FMN-bd"/>
</dbReference>
<proteinExistence type="predicted"/>
<dbReference type="GO" id="GO:0010181">
    <property type="term" value="F:FMN binding"/>
    <property type="evidence" value="ECO:0007669"/>
    <property type="project" value="InterPro"/>
</dbReference>
<name>A0A2L1TZE3_9BACL</name>
<evidence type="ECO:0000313" key="5">
    <source>
        <dbReference type="Proteomes" id="UP000464330"/>
    </source>
</evidence>
<protein>
    <submittedName>
        <fullName evidence="2">FMN-binding domain protein</fullName>
    </submittedName>
</protein>
<evidence type="ECO:0000259" key="1">
    <source>
        <dbReference type="Pfam" id="PF04205"/>
    </source>
</evidence>
<dbReference type="EMBL" id="CP019717">
    <property type="protein sequence ID" value="QHZ51269.1"/>
    <property type="molecule type" value="Genomic_DNA"/>
</dbReference>
<evidence type="ECO:0000313" key="4">
    <source>
        <dbReference type="Proteomes" id="UP000239833"/>
    </source>
</evidence>
<dbReference type="Proteomes" id="UP000464330">
    <property type="component" value="Chromosome"/>
</dbReference>
<reference evidence="4" key="1">
    <citation type="submission" date="2017-02" db="EMBL/GenBank/DDBJ databases">
        <title>Delineation of Paenibacillus larvae strains originating from foulbrood outbreaks.</title>
        <authorList>
            <person name="Beims H."/>
            <person name="Bunk B."/>
            <person name="Sproeer C."/>
            <person name="Mohr K.I."/>
            <person name="Pradella S."/>
            <person name="Guenther G."/>
            <person name="Rohde M."/>
            <person name="von der Ohe W."/>
            <person name="Steinert M."/>
        </authorList>
    </citation>
    <scope>NUCLEOTIDE SEQUENCE [LARGE SCALE GENOMIC DNA]</scope>
    <source>
        <strain evidence="4">Eric_III</strain>
    </source>
</reference>
<dbReference type="Proteomes" id="UP000239833">
    <property type="component" value="Chromosome"/>
</dbReference>
<accession>A0A6C0QRA3</accession>
<accession>A0A8B6WVN1</accession>
<organism evidence="2 4">
    <name type="scientific">Paenibacillus larvae subsp. larvae</name>
    <dbReference type="NCBI Taxonomy" id="147375"/>
    <lineage>
        <taxon>Bacteria</taxon>
        <taxon>Bacillati</taxon>
        <taxon>Bacillota</taxon>
        <taxon>Bacilli</taxon>
        <taxon>Bacillales</taxon>
        <taxon>Paenibacillaceae</taxon>
        <taxon>Paenibacillus</taxon>
    </lineage>
</organism>
<dbReference type="EMBL" id="CP019655">
    <property type="protein sequence ID" value="AVF26050.1"/>
    <property type="molecule type" value="Genomic_DNA"/>
</dbReference>
<evidence type="ECO:0000313" key="3">
    <source>
        <dbReference type="EMBL" id="QHZ51269.1"/>
    </source>
</evidence>